<organism evidence="4 5">
    <name type="scientific">Trichogramma brassicae</name>
    <dbReference type="NCBI Taxonomy" id="86971"/>
    <lineage>
        <taxon>Eukaryota</taxon>
        <taxon>Metazoa</taxon>
        <taxon>Ecdysozoa</taxon>
        <taxon>Arthropoda</taxon>
        <taxon>Hexapoda</taxon>
        <taxon>Insecta</taxon>
        <taxon>Pterygota</taxon>
        <taxon>Neoptera</taxon>
        <taxon>Endopterygota</taxon>
        <taxon>Hymenoptera</taxon>
        <taxon>Apocrita</taxon>
        <taxon>Proctotrupomorpha</taxon>
        <taxon>Chalcidoidea</taxon>
        <taxon>Trichogrammatidae</taxon>
        <taxon>Trichogramma</taxon>
    </lineage>
</organism>
<name>A0A6H5I8K7_9HYME</name>
<proteinExistence type="predicted"/>
<dbReference type="PROSITE" id="PS50088">
    <property type="entry name" value="ANK_REPEAT"/>
    <property type="match status" value="1"/>
</dbReference>
<dbReference type="SUPFAM" id="SSF48403">
    <property type="entry name" value="Ankyrin repeat"/>
    <property type="match status" value="1"/>
</dbReference>
<dbReference type="InterPro" id="IPR002110">
    <property type="entry name" value="Ankyrin_rpt"/>
</dbReference>
<dbReference type="OrthoDB" id="426293at2759"/>
<dbReference type="PANTHER" id="PTHR24180:SF45">
    <property type="entry name" value="POLY [ADP-RIBOSE] POLYMERASE TANKYRASE"/>
    <property type="match status" value="1"/>
</dbReference>
<reference evidence="4 5" key="1">
    <citation type="submission" date="2020-02" db="EMBL/GenBank/DDBJ databases">
        <authorList>
            <person name="Ferguson B K."/>
        </authorList>
    </citation>
    <scope>NUCLEOTIDE SEQUENCE [LARGE SCALE GENOMIC DNA]</scope>
</reference>
<evidence type="ECO:0000256" key="1">
    <source>
        <dbReference type="ARBA" id="ARBA00022737"/>
    </source>
</evidence>
<keyword evidence="1" id="KW-0677">Repeat</keyword>
<dbReference type="Gene3D" id="1.25.40.20">
    <property type="entry name" value="Ankyrin repeat-containing domain"/>
    <property type="match status" value="1"/>
</dbReference>
<evidence type="ECO:0000256" key="2">
    <source>
        <dbReference type="ARBA" id="ARBA00023043"/>
    </source>
</evidence>
<accession>A0A6H5I8K7</accession>
<dbReference type="Pfam" id="PF12796">
    <property type="entry name" value="Ank_2"/>
    <property type="match status" value="1"/>
</dbReference>
<dbReference type="SMART" id="SM00248">
    <property type="entry name" value="ANK"/>
    <property type="match status" value="4"/>
</dbReference>
<dbReference type="PROSITE" id="PS50297">
    <property type="entry name" value="ANK_REP_REGION"/>
    <property type="match status" value="1"/>
</dbReference>
<dbReference type="Proteomes" id="UP000479190">
    <property type="component" value="Unassembled WGS sequence"/>
</dbReference>
<feature type="repeat" description="ANK" evidence="3">
    <location>
        <begin position="90"/>
        <end position="122"/>
    </location>
</feature>
<evidence type="ECO:0000256" key="3">
    <source>
        <dbReference type="PROSITE-ProRule" id="PRU00023"/>
    </source>
</evidence>
<keyword evidence="5" id="KW-1185">Reference proteome</keyword>
<gene>
    <name evidence="4" type="ORF">TBRA_LOCUS6205</name>
</gene>
<keyword evidence="2 3" id="KW-0040">ANK repeat</keyword>
<dbReference type="InterPro" id="IPR036770">
    <property type="entry name" value="Ankyrin_rpt-contain_sf"/>
</dbReference>
<dbReference type="AlphaFoldDB" id="A0A6H5I8K7"/>
<evidence type="ECO:0000313" key="5">
    <source>
        <dbReference type="Proteomes" id="UP000479190"/>
    </source>
</evidence>
<protein>
    <submittedName>
        <fullName evidence="4">Uncharacterized protein</fullName>
    </submittedName>
</protein>
<dbReference type="EMBL" id="CADCXV010000739">
    <property type="protein sequence ID" value="CAB0034307.1"/>
    <property type="molecule type" value="Genomic_DNA"/>
</dbReference>
<dbReference type="InterPro" id="IPR051637">
    <property type="entry name" value="Ank_repeat_dom-contain_49"/>
</dbReference>
<dbReference type="PANTHER" id="PTHR24180">
    <property type="entry name" value="CYCLIN-DEPENDENT KINASE INHIBITOR 2C-RELATED"/>
    <property type="match status" value="1"/>
</dbReference>
<evidence type="ECO:0000313" key="4">
    <source>
        <dbReference type="EMBL" id="CAB0034307.1"/>
    </source>
</evidence>
<sequence>MNIHEYRCSRGRSALHCLIDNGTTIHLDRYHLPDAGHRFSGYNYFIDNSEENHCDAHGFSYFHAACMLGNIEAVRRFIGADPANVNLDAYARSPLHLACEYRQLDVARVLLEHGADPRRPDVDERSSPLHALARLQICDCEERCNAARLDRDAIVELLVAKGANIEARNYRGFTCLELAASLLDLELARSFFKHGASVQNFVPNKMFNDKFASIELRKYPTILRLAEMIQLLASNGFVMDFRVRFMILKHWIRFRGNDIDYLIPNVRESYWDQITGYHNLVMYLNVYEKYGLFKKQEVVDCFRKKHDDRCRNIMSRLSHPETVGDWKSACNTMEELETEVAKMKSIMLTESVSVYRFCQMSHREGFAILKEIKDFRLPALRDLKITRIMVYRHIANAMMRLHFELFAADLFMTDHCIYRPEKVCDNLRPARARVEEDIMRHDPYRDARFAKLRLFVFASRIDNK</sequence>